<accession>A0ABQ8NMF6</accession>
<dbReference type="EMBL" id="JABSND010000070">
    <property type="protein sequence ID" value="KAI6299351.1"/>
    <property type="molecule type" value="Genomic_DNA"/>
</dbReference>
<reference evidence="10" key="1">
    <citation type="submission" date="2021-01" db="EMBL/GenBank/DDBJ databases">
        <title>Deciphering the adaptive evolutionary patterns associated with biogeogrpahic diversity in the finger millet blast pathogen Magnaporthe oryzae in Eastern Africa.</title>
        <authorList>
            <person name="Onyema G."/>
            <person name="Shittu T.A."/>
            <person name="Dodsworth S."/>
            <person name="Devilliers S."/>
            <person name="Muthumeenakshi S."/>
            <person name="Sreenivasaprasad S."/>
        </authorList>
    </citation>
    <scope>NUCLEOTIDE SEQUENCE</scope>
    <source>
        <strain evidence="10">D15/s37</strain>
    </source>
</reference>
<sequence length="406" mass="43873">MFSQVARCHLATPQSHRVLRQFSSSSPRQIDYTHAVVGGGVVGLAVCRALSARPGTSTLLLERHSAVGTETSSRNSEVIHAGIYYGQGTLKTELCVRGRGLLYDFCRTRSVPHRQTGKWIVAQDETQREALGRIYEHAGRPGIGVPLRWVGREEARRREPDVRAEAGVLESPETGIVDSHALMLALQGEFEENGGDVALLSRVVSVEPLGGGRGWSLAVRSNDETTTITAETVINAAGLGAVDLHNMIVPSARHLRMFYAKGNYFSYGASRPRVGTLVYPAPRPGGAGLGTHLTLDMAGRIRFGPDVEWVDSPNDLAVNSARLPEAIAEIKQYLPGVDEQALTPDYAGIRPKLGGRGAVVSGSGFLDFVIRKEDGFEGWINLLGIESPGLTSSLAIAEEVERLLYR</sequence>
<evidence type="ECO:0000256" key="6">
    <source>
        <dbReference type="ARBA" id="ARBA00037941"/>
    </source>
</evidence>
<feature type="domain" description="FAD dependent oxidoreductase" evidence="9">
    <location>
        <begin position="35"/>
        <end position="400"/>
    </location>
</feature>
<evidence type="ECO:0000256" key="7">
    <source>
        <dbReference type="ARBA" id="ARBA00038878"/>
    </source>
</evidence>
<dbReference type="PANTHER" id="PTHR43104">
    <property type="entry name" value="L-2-HYDROXYGLUTARATE DEHYDROGENASE, MITOCHONDRIAL"/>
    <property type="match status" value="1"/>
</dbReference>
<evidence type="ECO:0000313" key="10">
    <source>
        <dbReference type="EMBL" id="KAI6299351.1"/>
    </source>
</evidence>
<comment type="cofactor">
    <cofactor evidence="1">
        <name>FAD</name>
        <dbReference type="ChEBI" id="CHEBI:57692"/>
    </cofactor>
</comment>
<dbReference type="SUPFAM" id="SSF51905">
    <property type="entry name" value="FAD/NAD(P)-binding domain"/>
    <property type="match status" value="1"/>
</dbReference>
<keyword evidence="3" id="KW-0274">FAD</keyword>
<dbReference type="Gene3D" id="3.50.50.60">
    <property type="entry name" value="FAD/NAD(P)-binding domain"/>
    <property type="match status" value="1"/>
</dbReference>
<dbReference type="Proteomes" id="UP001059893">
    <property type="component" value="Unassembled WGS sequence"/>
</dbReference>
<evidence type="ECO:0000256" key="4">
    <source>
        <dbReference type="ARBA" id="ARBA00023002"/>
    </source>
</evidence>
<protein>
    <recommendedName>
        <fullName evidence="8">L-2-hydroxyglutarate dehydrogenase, mitochondrial</fullName>
        <ecNumber evidence="7">1.1.99.2</ecNumber>
    </recommendedName>
</protein>
<organism evidence="10 11">
    <name type="scientific">Pyricularia grisea</name>
    <name type="common">Crabgrass-specific blast fungus</name>
    <name type="synonym">Magnaporthe grisea</name>
    <dbReference type="NCBI Taxonomy" id="148305"/>
    <lineage>
        <taxon>Eukaryota</taxon>
        <taxon>Fungi</taxon>
        <taxon>Dikarya</taxon>
        <taxon>Ascomycota</taxon>
        <taxon>Pezizomycotina</taxon>
        <taxon>Sordariomycetes</taxon>
        <taxon>Sordariomycetidae</taxon>
        <taxon>Magnaporthales</taxon>
        <taxon>Pyriculariaceae</taxon>
        <taxon>Pyricularia</taxon>
    </lineage>
</organism>
<dbReference type="Gene3D" id="3.30.9.10">
    <property type="entry name" value="D-Amino Acid Oxidase, subunit A, domain 2"/>
    <property type="match status" value="1"/>
</dbReference>
<evidence type="ECO:0000256" key="5">
    <source>
        <dbReference type="ARBA" id="ARBA00036066"/>
    </source>
</evidence>
<gene>
    <name evidence="10" type="ORF">MCOR33_004683</name>
</gene>
<evidence type="ECO:0000313" key="11">
    <source>
        <dbReference type="Proteomes" id="UP001059893"/>
    </source>
</evidence>
<evidence type="ECO:0000256" key="2">
    <source>
        <dbReference type="ARBA" id="ARBA00022630"/>
    </source>
</evidence>
<dbReference type="InterPro" id="IPR036188">
    <property type="entry name" value="FAD/NAD-bd_sf"/>
</dbReference>
<dbReference type="Pfam" id="PF01266">
    <property type="entry name" value="DAO"/>
    <property type="match status" value="1"/>
</dbReference>
<dbReference type="InterPro" id="IPR006076">
    <property type="entry name" value="FAD-dep_OxRdtase"/>
</dbReference>
<evidence type="ECO:0000259" key="9">
    <source>
        <dbReference type="Pfam" id="PF01266"/>
    </source>
</evidence>
<comment type="catalytic activity">
    <reaction evidence="5">
        <text>(S)-2-hydroxyglutarate + A = 2-oxoglutarate + AH2</text>
        <dbReference type="Rhea" id="RHEA:21252"/>
        <dbReference type="ChEBI" id="CHEBI:13193"/>
        <dbReference type="ChEBI" id="CHEBI:16782"/>
        <dbReference type="ChEBI" id="CHEBI:16810"/>
        <dbReference type="ChEBI" id="CHEBI:17499"/>
        <dbReference type="EC" id="1.1.99.2"/>
    </reaction>
</comment>
<dbReference type="PANTHER" id="PTHR43104:SF4">
    <property type="entry name" value="L-2-HYDROXYGLUTARATE DEHYDROGENASE, MITOCHONDRIAL"/>
    <property type="match status" value="1"/>
</dbReference>
<proteinExistence type="inferred from homology"/>
<name>A0ABQ8NMF6_PYRGI</name>
<comment type="caution">
    <text evidence="10">The sequence shown here is derived from an EMBL/GenBank/DDBJ whole genome shotgun (WGS) entry which is preliminary data.</text>
</comment>
<evidence type="ECO:0000256" key="3">
    <source>
        <dbReference type="ARBA" id="ARBA00022827"/>
    </source>
</evidence>
<evidence type="ECO:0000256" key="8">
    <source>
        <dbReference type="ARBA" id="ARBA00041137"/>
    </source>
</evidence>
<evidence type="ECO:0000256" key="1">
    <source>
        <dbReference type="ARBA" id="ARBA00001974"/>
    </source>
</evidence>
<dbReference type="EC" id="1.1.99.2" evidence="7"/>
<keyword evidence="4" id="KW-0560">Oxidoreductase</keyword>
<comment type="similarity">
    <text evidence="6">Belongs to the L2HGDH family.</text>
</comment>
<keyword evidence="11" id="KW-1185">Reference proteome</keyword>
<keyword evidence="2" id="KW-0285">Flavoprotein</keyword>